<evidence type="ECO:0000256" key="1">
    <source>
        <dbReference type="ARBA" id="ARBA00006066"/>
    </source>
</evidence>
<dbReference type="EC" id="3.5.1.89" evidence="2"/>
<sequence length="223" mass="24799">ERALLLTAHPDDETFFFSPTLTALSRMQKVGKLGDIVIVCLSTGNAKGLGDVRREEFEKALDVFGIGVGRRLILDHPDLRDSKSVAWDPATIAGEVLPIVKEYRITTILTFDTYGITGHPNHQSALAGAAHIVFKDWPLLSTNTRPRLFTLFSQSTSFKYIGPLAASSLQLYPYVKGPVFIASFVDYVTALCAMIQHPSQLHLLGFSKGLFSRYLWVNEWIEV</sequence>
<dbReference type="EMBL" id="JARJCW010000089">
    <property type="protein sequence ID" value="KAJ7195680.1"/>
    <property type="molecule type" value="Genomic_DNA"/>
</dbReference>
<comment type="similarity">
    <text evidence="1">Belongs to the PIGL family.</text>
</comment>
<comment type="caution">
    <text evidence="3">The sequence shown here is derived from an EMBL/GenBank/DDBJ whole genome shotgun (WGS) entry which is preliminary data.</text>
</comment>
<organism evidence="3 4">
    <name type="scientific">Mycena pura</name>
    <dbReference type="NCBI Taxonomy" id="153505"/>
    <lineage>
        <taxon>Eukaryota</taxon>
        <taxon>Fungi</taxon>
        <taxon>Dikarya</taxon>
        <taxon>Basidiomycota</taxon>
        <taxon>Agaricomycotina</taxon>
        <taxon>Agaricomycetes</taxon>
        <taxon>Agaricomycetidae</taxon>
        <taxon>Agaricales</taxon>
        <taxon>Marasmiineae</taxon>
        <taxon>Mycenaceae</taxon>
        <taxon>Mycena</taxon>
    </lineage>
</organism>
<keyword evidence="4" id="KW-1185">Reference proteome</keyword>
<evidence type="ECO:0000256" key="2">
    <source>
        <dbReference type="ARBA" id="ARBA00012176"/>
    </source>
</evidence>
<accession>A0AAD6Y293</accession>
<dbReference type="Pfam" id="PF02585">
    <property type="entry name" value="PIG-L"/>
    <property type="match status" value="1"/>
</dbReference>
<feature type="non-terminal residue" evidence="3">
    <location>
        <position position="223"/>
    </location>
</feature>
<dbReference type="GO" id="GO:0005783">
    <property type="term" value="C:endoplasmic reticulum"/>
    <property type="evidence" value="ECO:0007669"/>
    <property type="project" value="TreeGrafter"/>
</dbReference>
<proteinExistence type="inferred from homology"/>
<evidence type="ECO:0000313" key="4">
    <source>
        <dbReference type="Proteomes" id="UP001219525"/>
    </source>
</evidence>
<dbReference type="InterPro" id="IPR024078">
    <property type="entry name" value="LmbE-like_dom_sf"/>
</dbReference>
<dbReference type="Gene3D" id="3.40.50.10320">
    <property type="entry name" value="LmbE-like"/>
    <property type="match status" value="1"/>
</dbReference>
<dbReference type="InterPro" id="IPR003737">
    <property type="entry name" value="GlcNAc_PI_deacetylase-related"/>
</dbReference>
<feature type="non-terminal residue" evidence="3">
    <location>
        <position position="1"/>
    </location>
</feature>
<dbReference type="GO" id="GO:0000225">
    <property type="term" value="F:N-acetylglucosaminylphosphatidylinositol deacetylase activity"/>
    <property type="evidence" value="ECO:0007669"/>
    <property type="project" value="UniProtKB-EC"/>
</dbReference>
<gene>
    <name evidence="3" type="ORF">GGX14DRAFT_337979</name>
</gene>
<dbReference type="SUPFAM" id="SSF102588">
    <property type="entry name" value="LmbE-like"/>
    <property type="match status" value="1"/>
</dbReference>
<name>A0AAD6Y293_9AGAR</name>
<evidence type="ECO:0000313" key="3">
    <source>
        <dbReference type="EMBL" id="KAJ7195680.1"/>
    </source>
</evidence>
<protein>
    <recommendedName>
        <fullName evidence="2">N-acetylglucosaminylphosphatidylinositol deacetylase</fullName>
        <ecNumber evidence="2">3.5.1.89</ecNumber>
    </recommendedName>
</protein>
<dbReference type="AlphaFoldDB" id="A0AAD6Y293"/>
<dbReference type="PANTHER" id="PTHR12993:SF11">
    <property type="entry name" value="N-ACETYLGLUCOSAMINYL-PHOSPHATIDYLINOSITOL DE-N-ACETYLASE"/>
    <property type="match status" value="1"/>
</dbReference>
<reference evidence="3" key="1">
    <citation type="submission" date="2023-03" db="EMBL/GenBank/DDBJ databases">
        <title>Massive genome expansion in bonnet fungi (Mycena s.s.) driven by repeated elements and novel gene families across ecological guilds.</title>
        <authorList>
            <consortium name="Lawrence Berkeley National Laboratory"/>
            <person name="Harder C.B."/>
            <person name="Miyauchi S."/>
            <person name="Viragh M."/>
            <person name="Kuo A."/>
            <person name="Thoen E."/>
            <person name="Andreopoulos B."/>
            <person name="Lu D."/>
            <person name="Skrede I."/>
            <person name="Drula E."/>
            <person name="Henrissat B."/>
            <person name="Morin E."/>
            <person name="Kohler A."/>
            <person name="Barry K."/>
            <person name="LaButti K."/>
            <person name="Morin E."/>
            <person name="Salamov A."/>
            <person name="Lipzen A."/>
            <person name="Mereny Z."/>
            <person name="Hegedus B."/>
            <person name="Baldrian P."/>
            <person name="Stursova M."/>
            <person name="Weitz H."/>
            <person name="Taylor A."/>
            <person name="Grigoriev I.V."/>
            <person name="Nagy L.G."/>
            <person name="Martin F."/>
            <person name="Kauserud H."/>
        </authorList>
    </citation>
    <scope>NUCLEOTIDE SEQUENCE</scope>
    <source>
        <strain evidence="3">9144</strain>
    </source>
</reference>
<dbReference type="Proteomes" id="UP001219525">
    <property type="component" value="Unassembled WGS sequence"/>
</dbReference>
<dbReference type="PANTHER" id="PTHR12993">
    <property type="entry name" value="N-ACETYLGLUCOSAMINYL-PHOSPHATIDYLINOSITOL DE-N-ACETYLASE-RELATED"/>
    <property type="match status" value="1"/>
</dbReference>